<evidence type="ECO:0000256" key="7">
    <source>
        <dbReference type="SAM" id="SignalP"/>
    </source>
</evidence>
<evidence type="ECO:0000256" key="2">
    <source>
        <dbReference type="ARBA" id="ARBA00010680"/>
    </source>
</evidence>
<dbReference type="SMR" id="A0A6J2KN76"/>
<keyword evidence="4" id="KW-0929">Antimicrobial</keyword>
<sequence length="66" mass="7270">MYFTKIVFIAIICIMIVSCASAWDFFKELEGVGQRVRDSIISAGPAIDVLQKAKGLVDSSESKEDE</sequence>
<evidence type="ECO:0000256" key="4">
    <source>
        <dbReference type="ARBA" id="ARBA00022529"/>
    </source>
</evidence>
<dbReference type="GO" id="GO:0005576">
    <property type="term" value="C:extracellular region"/>
    <property type="evidence" value="ECO:0007669"/>
    <property type="project" value="UniProtKB-SubCell"/>
</dbReference>
<dbReference type="Proteomes" id="UP000504629">
    <property type="component" value="Unplaced"/>
</dbReference>
<name>A0A6J2KN76_BOMMA</name>
<evidence type="ECO:0000313" key="9">
    <source>
        <dbReference type="RefSeq" id="XP_028043595.1"/>
    </source>
</evidence>
<evidence type="ECO:0000313" key="8">
    <source>
        <dbReference type="Proteomes" id="UP000504629"/>
    </source>
</evidence>
<evidence type="ECO:0000256" key="5">
    <source>
        <dbReference type="ARBA" id="ARBA00022588"/>
    </source>
</evidence>
<dbReference type="OrthoDB" id="7410372at2759"/>
<proteinExistence type="inferred from homology"/>
<keyword evidence="8" id="KW-1185">Reference proteome</keyword>
<dbReference type="KEGG" id="bman:114253051"/>
<comment type="similarity">
    <text evidence="2">Belongs to the cecropin family.</text>
</comment>
<keyword evidence="5" id="KW-0399">Innate immunity</keyword>
<dbReference type="InterPro" id="IPR000875">
    <property type="entry name" value="CecC-like"/>
</dbReference>
<feature type="chain" id="PRO_5026908516" evidence="7">
    <location>
        <begin position="23"/>
        <end position="66"/>
    </location>
</feature>
<dbReference type="PROSITE" id="PS51257">
    <property type="entry name" value="PROKAR_LIPOPROTEIN"/>
    <property type="match status" value="1"/>
</dbReference>
<dbReference type="Pfam" id="PF00272">
    <property type="entry name" value="Cecropin"/>
    <property type="match status" value="1"/>
</dbReference>
<feature type="signal peptide" evidence="7">
    <location>
        <begin position="1"/>
        <end position="22"/>
    </location>
</feature>
<evidence type="ECO:0000256" key="6">
    <source>
        <dbReference type="ARBA" id="ARBA00022859"/>
    </source>
</evidence>
<evidence type="ECO:0000256" key="1">
    <source>
        <dbReference type="ARBA" id="ARBA00004613"/>
    </source>
</evidence>
<dbReference type="AlphaFoldDB" id="A0A6J2KN76"/>
<dbReference type="GeneID" id="114253051"/>
<organism evidence="8 9">
    <name type="scientific">Bombyx mandarina</name>
    <name type="common">Wild silk moth</name>
    <name type="synonym">Wild silkworm</name>
    <dbReference type="NCBI Taxonomy" id="7092"/>
    <lineage>
        <taxon>Eukaryota</taxon>
        <taxon>Metazoa</taxon>
        <taxon>Ecdysozoa</taxon>
        <taxon>Arthropoda</taxon>
        <taxon>Hexapoda</taxon>
        <taxon>Insecta</taxon>
        <taxon>Pterygota</taxon>
        <taxon>Neoptera</taxon>
        <taxon>Endopterygota</taxon>
        <taxon>Lepidoptera</taxon>
        <taxon>Glossata</taxon>
        <taxon>Ditrysia</taxon>
        <taxon>Bombycoidea</taxon>
        <taxon>Bombycidae</taxon>
        <taxon>Bombycinae</taxon>
        <taxon>Bombyx</taxon>
    </lineage>
</organism>
<gene>
    <name evidence="9" type="primary">LOC114253051</name>
</gene>
<keyword evidence="6" id="KW-0391">Immunity</keyword>
<dbReference type="RefSeq" id="XP_028043595.1">
    <property type="nucleotide sequence ID" value="XM_028187794.1"/>
</dbReference>
<dbReference type="GO" id="GO:0019731">
    <property type="term" value="P:antibacterial humoral response"/>
    <property type="evidence" value="ECO:0007669"/>
    <property type="project" value="InterPro"/>
</dbReference>
<evidence type="ECO:0000256" key="3">
    <source>
        <dbReference type="ARBA" id="ARBA00022525"/>
    </source>
</evidence>
<reference evidence="9" key="1">
    <citation type="submission" date="2025-08" db="UniProtKB">
        <authorList>
            <consortium name="RefSeq"/>
        </authorList>
    </citation>
    <scope>IDENTIFICATION</scope>
    <source>
        <tissue evidence="9">Silk gland</tissue>
    </source>
</reference>
<keyword evidence="3" id="KW-0964">Secreted</keyword>
<dbReference type="GO" id="GO:0045087">
    <property type="term" value="P:innate immune response"/>
    <property type="evidence" value="ECO:0007669"/>
    <property type="project" value="UniProtKB-KW"/>
</dbReference>
<protein>
    <submittedName>
        <fullName evidence="9">Cecropin-D-like peptide</fullName>
    </submittedName>
</protein>
<keyword evidence="7" id="KW-0732">Signal</keyword>
<dbReference type="GO" id="GO:0050830">
    <property type="term" value="P:defense response to Gram-positive bacterium"/>
    <property type="evidence" value="ECO:0007669"/>
    <property type="project" value="UniProtKB-ARBA"/>
</dbReference>
<comment type="subcellular location">
    <subcellularLocation>
        <location evidence="1">Secreted</location>
    </subcellularLocation>
</comment>
<accession>A0A6J2KN76</accession>